<dbReference type="Gene3D" id="3.60.10.10">
    <property type="entry name" value="Endonuclease/exonuclease/phosphatase"/>
    <property type="match status" value="1"/>
</dbReference>
<gene>
    <name evidence="1" type="ORF">HOLleu_21984</name>
</gene>
<dbReference type="PANTHER" id="PTHR23227:SF84">
    <property type="entry name" value="ENDONUCLEASE_EXONUCLEASE_PHOSPHATASE DOMAIN-CONTAINING PROTEIN"/>
    <property type="match status" value="1"/>
</dbReference>
<keyword evidence="2" id="KW-1185">Reference proteome</keyword>
<dbReference type="Proteomes" id="UP001152320">
    <property type="component" value="Chromosome 10"/>
</dbReference>
<reference evidence="1" key="1">
    <citation type="submission" date="2021-10" db="EMBL/GenBank/DDBJ databases">
        <title>Tropical sea cucumber genome reveals ecological adaptation and Cuvierian tubules defense mechanism.</title>
        <authorList>
            <person name="Chen T."/>
        </authorList>
    </citation>
    <scope>NUCLEOTIDE SEQUENCE</scope>
    <source>
        <strain evidence="1">Nanhai2018</strain>
        <tissue evidence="1">Muscle</tissue>
    </source>
</reference>
<organism evidence="1 2">
    <name type="scientific">Holothuria leucospilota</name>
    <name type="common">Black long sea cucumber</name>
    <name type="synonym">Mertensiothuria leucospilota</name>
    <dbReference type="NCBI Taxonomy" id="206669"/>
    <lineage>
        <taxon>Eukaryota</taxon>
        <taxon>Metazoa</taxon>
        <taxon>Echinodermata</taxon>
        <taxon>Eleutherozoa</taxon>
        <taxon>Echinozoa</taxon>
        <taxon>Holothuroidea</taxon>
        <taxon>Aspidochirotacea</taxon>
        <taxon>Aspidochirotida</taxon>
        <taxon>Holothuriidae</taxon>
        <taxon>Holothuria</taxon>
    </lineage>
</organism>
<evidence type="ECO:0000313" key="2">
    <source>
        <dbReference type="Proteomes" id="UP001152320"/>
    </source>
</evidence>
<dbReference type="PANTHER" id="PTHR23227">
    <property type="entry name" value="BUCENTAUR RELATED"/>
    <property type="match status" value="1"/>
</dbReference>
<dbReference type="AlphaFoldDB" id="A0A9Q1BY57"/>
<evidence type="ECO:0000313" key="1">
    <source>
        <dbReference type="EMBL" id="KAJ8034945.1"/>
    </source>
</evidence>
<proteinExistence type="predicted"/>
<dbReference type="EMBL" id="JAIZAY010000010">
    <property type="protein sequence ID" value="KAJ8034945.1"/>
    <property type="molecule type" value="Genomic_DNA"/>
</dbReference>
<dbReference type="InterPro" id="IPR036691">
    <property type="entry name" value="Endo/exonu/phosph_ase_sf"/>
</dbReference>
<comment type="caution">
    <text evidence="1">The sequence shown here is derived from an EMBL/GenBank/DDBJ whole genome shotgun (WGS) entry which is preliminary data.</text>
</comment>
<dbReference type="SUPFAM" id="SSF56219">
    <property type="entry name" value="DNase I-like"/>
    <property type="match status" value="1"/>
</dbReference>
<sequence>MVVVILFFWSGRDSSERKETGVGFAVRNNLVRKLLMLPEGLNDRLLSSKKNTTVISVYAPTMTNPMDVKGRFYEVLDLLIASVPQTDKLVLFGDFNARVGSYYQTWSGVIGMHGVGKCNSNGLLLLKTCATHNLSITNTMFRLPTRYTNSWMHPRSRNWHLIDYVVIRKDDRNDVRVTKAMCGGDCWTDHLLIIFKLNLHIKPRRRPQGQRTPRRLDISKEKVEEVAKNLSSALEQRIWNQQMSTTTSKNNGQWSEISLTQQLLKILDQINKALNTVYGPKSSESSPVLNADGTKLLTDRKQVLERWAEHFNSVLNRPSSISNDAIDRFPQVKTDYTPDDLPTEHEVEKAIHQLSCGKAPGSDSIPAEVFKVFKVF</sequence>
<accession>A0A9Q1BY57</accession>
<dbReference type="OrthoDB" id="410381at2759"/>
<dbReference type="InterPro" id="IPR027124">
    <property type="entry name" value="Swc5/CFDP1/2"/>
</dbReference>
<protein>
    <submittedName>
        <fullName evidence="1">Craniofacial development protein 2</fullName>
    </submittedName>
</protein>
<name>A0A9Q1BY57_HOLLE</name>